<evidence type="ECO:0000256" key="7">
    <source>
        <dbReference type="ARBA" id="ARBA00022833"/>
    </source>
</evidence>
<dbReference type="InterPro" id="IPR051804">
    <property type="entry name" value="Carb_Metab_Reg_Kinase/Isom"/>
</dbReference>
<dbReference type="Proteomes" id="UP000078336">
    <property type="component" value="Unassembled WGS sequence"/>
</dbReference>
<accession>A0A178TPU5</accession>
<dbReference type="SUPFAM" id="SSF53067">
    <property type="entry name" value="Actin-like ATPase domain"/>
    <property type="match status" value="1"/>
</dbReference>
<name>A0A178TPU5_9BACL</name>
<comment type="catalytic activity">
    <reaction evidence="12">
        <text>D-fructose + ATP = D-fructose 6-phosphate + ADP + H(+)</text>
        <dbReference type="Rhea" id="RHEA:16125"/>
        <dbReference type="ChEBI" id="CHEBI:15378"/>
        <dbReference type="ChEBI" id="CHEBI:30616"/>
        <dbReference type="ChEBI" id="CHEBI:37721"/>
        <dbReference type="ChEBI" id="CHEBI:61527"/>
        <dbReference type="ChEBI" id="CHEBI:456216"/>
        <dbReference type="EC" id="2.7.1.4"/>
    </reaction>
</comment>
<gene>
    <name evidence="13" type="ORF">TAF16_0106</name>
</gene>
<evidence type="ECO:0000256" key="8">
    <source>
        <dbReference type="ARBA" id="ARBA00022840"/>
    </source>
</evidence>
<evidence type="ECO:0000256" key="5">
    <source>
        <dbReference type="ARBA" id="ARBA00022741"/>
    </source>
</evidence>
<evidence type="ECO:0000313" key="13">
    <source>
        <dbReference type="EMBL" id="OAO82902.1"/>
    </source>
</evidence>
<comment type="similarity">
    <text evidence="2">Belongs to the ROK (NagC/XylR) family.</text>
</comment>
<keyword evidence="8" id="KW-0067">ATP-binding</keyword>
<evidence type="ECO:0000256" key="12">
    <source>
        <dbReference type="ARBA" id="ARBA00048451"/>
    </source>
</evidence>
<keyword evidence="5" id="KW-0547">Nucleotide-binding</keyword>
<evidence type="ECO:0000256" key="10">
    <source>
        <dbReference type="ARBA" id="ARBA00023277"/>
    </source>
</evidence>
<dbReference type="GO" id="GO:0008865">
    <property type="term" value="F:fructokinase activity"/>
    <property type="evidence" value="ECO:0007669"/>
    <property type="project" value="UniProtKB-EC"/>
</dbReference>
<organism evidence="13 14">
    <name type="scientific">Anoxybacillus flavithermus</name>
    <dbReference type="NCBI Taxonomy" id="33934"/>
    <lineage>
        <taxon>Bacteria</taxon>
        <taxon>Bacillati</taxon>
        <taxon>Bacillota</taxon>
        <taxon>Bacilli</taxon>
        <taxon>Bacillales</taxon>
        <taxon>Anoxybacillaceae</taxon>
        <taxon>Anoxybacillus</taxon>
    </lineage>
</organism>
<evidence type="ECO:0000256" key="4">
    <source>
        <dbReference type="ARBA" id="ARBA00022723"/>
    </source>
</evidence>
<dbReference type="InterPro" id="IPR049874">
    <property type="entry name" value="ROK_cs"/>
</dbReference>
<keyword evidence="3" id="KW-0808">Transferase</keyword>
<dbReference type="PANTHER" id="PTHR42742:SF3">
    <property type="entry name" value="FRUCTOKINASE"/>
    <property type="match status" value="1"/>
</dbReference>
<dbReference type="InterPro" id="IPR000600">
    <property type="entry name" value="ROK"/>
</dbReference>
<comment type="cofactor">
    <cofactor evidence="1">
        <name>Mg(2+)</name>
        <dbReference type="ChEBI" id="CHEBI:18420"/>
    </cofactor>
</comment>
<dbReference type="GO" id="GO:0005524">
    <property type="term" value="F:ATP binding"/>
    <property type="evidence" value="ECO:0007669"/>
    <property type="project" value="UniProtKB-KW"/>
</dbReference>
<keyword evidence="9" id="KW-0460">Magnesium</keyword>
<evidence type="ECO:0000256" key="1">
    <source>
        <dbReference type="ARBA" id="ARBA00001946"/>
    </source>
</evidence>
<keyword evidence="14" id="KW-1185">Reference proteome</keyword>
<keyword evidence="10" id="KW-0119">Carbohydrate metabolism</keyword>
<evidence type="ECO:0000256" key="9">
    <source>
        <dbReference type="ARBA" id="ARBA00022842"/>
    </source>
</evidence>
<dbReference type="FunFam" id="3.30.420.40:FF:000153">
    <property type="entry name" value="Putative fructokinase"/>
    <property type="match status" value="1"/>
</dbReference>
<dbReference type="AlphaFoldDB" id="A0A178TPU5"/>
<evidence type="ECO:0000256" key="3">
    <source>
        <dbReference type="ARBA" id="ARBA00022679"/>
    </source>
</evidence>
<evidence type="ECO:0000256" key="6">
    <source>
        <dbReference type="ARBA" id="ARBA00022777"/>
    </source>
</evidence>
<dbReference type="EC" id="2.7.1.4" evidence="11"/>
<reference evidence="13 14" key="1">
    <citation type="submission" date="2016-03" db="EMBL/GenBank/DDBJ databases">
        <title>Spore heat resistance.</title>
        <authorList>
            <person name="Boekhorst J."/>
            <person name="Berendsen E.M."/>
            <person name="Wells-Bennik M.H."/>
            <person name="Kuipers O.P."/>
        </authorList>
    </citation>
    <scope>NUCLEOTIDE SEQUENCE [LARGE SCALE GENOMIC DNA]</scope>
    <source>
        <strain evidence="13 14">AF16</strain>
    </source>
</reference>
<keyword evidence="6 13" id="KW-0418">Kinase</keyword>
<proteinExistence type="inferred from homology"/>
<dbReference type="CDD" id="cd24067">
    <property type="entry name" value="ASKHA_NBD_ROK_BsFRK-like"/>
    <property type="match status" value="1"/>
</dbReference>
<dbReference type="PROSITE" id="PS01125">
    <property type="entry name" value="ROK"/>
    <property type="match status" value="1"/>
</dbReference>
<dbReference type="InterPro" id="IPR043129">
    <property type="entry name" value="ATPase_NBD"/>
</dbReference>
<evidence type="ECO:0000313" key="14">
    <source>
        <dbReference type="Proteomes" id="UP000078336"/>
    </source>
</evidence>
<dbReference type="GO" id="GO:0046872">
    <property type="term" value="F:metal ion binding"/>
    <property type="evidence" value="ECO:0007669"/>
    <property type="project" value="UniProtKB-KW"/>
</dbReference>
<keyword evidence="7" id="KW-0862">Zinc</keyword>
<protein>
    <recommendedName>
        <fullName evidence="11">fructokinase</fullName>
        <ecNumber evidence="11">2.7.1.4</ecNumber>
    </recommendedName>
</protein>
<evidence type="ECO:0000256" key="2">
    <source>
        <dbReference type="ARBA" id="ARBA00006479"/>
    </source>
</evidence>
<dbReference type="Pfam" id="PF00480">
    <property type="entry name" value="ROK"/>
    <property type="match status" value="1"/>
</dbReference>
<dbReference type="PATRIC" id="fig|33934.7.peg.2727"/>
<dbReference type="EMBL" id="LUCQ01000012">
    <property type="protein sequence ID" value="OAO82902.1"/>
    <property type="molecule type" value="Genomic_DNA"/>
</dbReference>
<comment type="caution">
    <text evidence="13">The sequence shown here is derived from an EMBL/GenBank/DDBJ whole genome shotgun (WGS) entry which is preliminary data.</text>
</comment>
<evidence type="ECO:0000256" key="11">
    <source>
        <dbReference type="ARBA" id="ARBA00038887"/>
    </source>
</evidence>
<dbReference type="FunFam" id="3.30.420.40:FF:000136">
    <property type="entry name" value="Putative fructokinase"/>
    <property type="match status" value="1"/>
</dbReference>
<dbReference type="Gene3D" id="3.30.420.40">
    <property type="match status" value="2"/>
</dbReference>
<keyword evidence="4" id="KW-0479">Metal-binding</keyword>
<dbReference type="PANTHER" id="PTHR42742">
    <property type="entry name" value="TRANSCRIPTIONAL REPRESSOR MPRA"/>
    <property type="match status" value="1"/>
</dbReference>
<sequence>MLIKSKVKKMYLGAIEAGGTKFVCAVGDSGGNIHERVQFPTTAPEETMQKVIDFFKSYSLDAIGIGTFGPVDLNRKSQTYGYITSTPKPHWTNFNFVGTIQKYFHVPIGFDTDVNAAALGELFWGRAKGKNSCIYMTVGTGIGVGAIVEERLVHGLLHPEMGHILVRRHPDDTFSGICPFHGDCLEGLASGPAIEKRWGKRGADLSEQDEVWELKAFYLGQAIAQYILILSPEQVIVGGGVTKQSTLLSRIHHHVLNHLNGYVQHEVILKHIHDYITRPGLGDNAGICGALALAKQALLE</sequence>